<organism evidence="1 2">
    <name type="scientific">Ceratodon purpureus</name>
    <name type="common">Fire moss</name>
    <name type="synonym">Dicranum purpureum</name>
    <dbReference type="NCBI Taxonomy" id="3225"/>
    <lineage>
        <taxon>Eukaryota</taxon>
        <taxon>Viridiplantae</taxon>
        <taxon>Streptophyta</taxon>
        <taxon>Embryophyta</taxon>
        <taxon>Bryophyta</taxon>
        <taxon>Bryophytina</taxon>
        <taxon>Bryopsida</taxon>
        <taxon>Dicranidae</taxon>
        <taxon>Pseudoditrichales</taxon>
        <taxon>Ditrichaceae</taxon>
        <taxon>Ceratodon</taxon>
    </lineage>
</organism>
<keyword evidence="2" id="KW-1185">Reference proteome</keyword>
<sequence length="73" mass="8204">MTSREGSVAAESFRTIRTSWCTSGKSSAYLLHNCQASRDSPEITPFTSRHCLAKRLSPHLQTHLNTKFPIHAF</sequence>
<dbReference type="Proteomes" id="UP000822688">
    <property type="component" value="Chromosome 4"/>
</dbReference>
<dbReference type="EMBL" id="CM026424">
    <property type="protein sequence ID" value="KAG0580168.1"/>
    <property type="molecule type" value="Genomic_DNA"/>
</dbReference>
<gene>
    <name evidence="1" type="ORF">KC19_4G153100</name>
</gene>
<dbReference type="AlphaFoldDB" id="A0A8T0ICJ9"/>
<name>A0A8T0ICJ9_CERPU</name>
<evidence type="ECO:0000313" key="2">
    <source>
        <dbReference type="Proteomes" id="UP000822688"/>
    </source>
</evidence>
<comment type="caution">
    <text evidence="1">The sequence shown here is derived from an EMBL/GenBank/DDBJ whole genome shotgun (WGS) entry which is preliminary data.</text>
</comment>
<reference evidence="1" key="1">
    <citation type="submission" date="2020-06" db="EMBL/GenBank/DDBJ databases">
        <title>WGS assembly of Ceratodon purpureus strain R40.</title>
        <authorList>
            <person name="Carey S.B."/>
            <person name="Jenkins J."/>
            <person name="Shu S."/>
            <person name="Lovell J.T."/>
            <person name="Sreedasyam A."/>
            <person name="Maumus F."/>
            <person name="Tiley G.P."/>
            <person name="Fernandez-Pozo N."/>
            <person name="Barry K."/>
            <person name="Chen C."/>
            <person name="Wang M."/>
            <person name="Lipzen A."/>
            <person name="Daum C."/>
            <person name="Saski C.A."/>
            <person name="Payton A.C."/>
            <person name="Mcbreen J.C."/>
            <person name="Conrad R.E."/>
            <person name="Kollar L.M."/>
            <person name="Olsson S."/>
            <person name="Huttunen S."/>
            <person name="Landis J.B."/>
            <person name="Wickett N.J."/>
            <person name="Johnson M.G."/>
            <person name="Rensing S.A."/>
            <person name="Grimwood J."/>
            <person name="Schmutz J."/>
            <person name="Mcdaniel S.F."/>
        </authorList>
    </citation>
    <scope>NUCLEOTIDE SEQUENCE</scope>
    <source>
        <strain evidence="1">R40</strain>
    </source>
</reference>
<protein>
    <submittedName>
        <fullName evidence="1">Uncharacterized protein</fullName>
    </submittedName>
</protein>
<evidence type="ECO:0000313" key="1">
    <source>
        <dbReference type="EMBL" id="KAG0580168.1"/>
    </source>
</evidence>
<proteinExistence type="predicted"/>
<accession>A0A8T0ICJ9</accession>